<protein>
    <submittedName>
        <fullName evidence="1">R8 protein</fullName>
    </submittedName>
</protein>
<proteinExistence type="predicted"/>
<gene>
    <name evidence="1" type="primary">rec8</name>
    <name evidence="1" type="ORF">LOY88_001999</name>
</gene>
<accession>A0ACB8V0N9</accession>
<reference evidence="1" key="1">
    <citation type="journal article" date="2022" name="bioRxiv">
        <title>Population genetic analysis of Ophidiomyces ophidiicola, the causative agent of snake fungal disease, indicates recent introductions to the USA.</title>
        <authorList>
            <person name="Ladner J.T."/>
            <person name="Palmer J.M."/>
            <person name="Ettinger C.L."/>
            <person name="Stajich J.E."/>
            <person name="Farrell T.M."/>
            <person name="Glorioso B.M."/>
            <person name="Lawson B."/>
            <person name="Price S.J."/>
            <person name="Stengle A.G."/>
            <person name="Grear D.A."/>
            <person name="Lorch J.M."/>
        </authorList>
    </citation>
    <scope>NUCLEOTIDE SEQUENCE</scope>
    <source>
        <strain evidence="1">NWHC 24266-5</strain>
    </source>
</reference>
<name>A0ACB8V0N9_9EURO</name>
<sequence>MTAMLKVVHGRGLDPDAGKARRDQLVLPEDPTFVPGLMLSGLNLDLSALDIMTVLQTPRKMTSLLSSCHNQSNRSDQAFDNEVQLNLSSSLGGYSTVGGLGLPSEMSSNRKGPQMELPAYLGDEEGVLLQPDFEFDAEGNIVELSVHGKIDHTGVDGTGQNQQSLKIGSANKSGIEEVQNMQLEDMPIYDEDLREMVNVNTILPFEESPCPRHQGHDRPAITENTSDQNPQQSEKKRWLRAMEVDDYPELSNADLAQWNSEYAQNMASAAKVKEANKLITIAKKNAAFCVLEVGIGAVGMVLGMARFSHPLEMFSGSRLLSALTGSQTDGPRRKRDRSTESSSDESNESKRRVRQRSRDIETARGQQAENEAFLPFDDIEIGRHAPPSLQGDISLQMPWNVTASIHSSHRGSSVVGPYSGIGGPNSALRSGQDLQVPNSISGRRGRLPSASPLAGRGRMQNTFLGVRLKDEDLDMDIIGGMDVDSYMDEVCMKETTGLSSPSAHRDKIAEPSWFLSNLDQQTVNFLEYVKTRGKEMPGTEMSFAFLFPPGQNTSVVATHGLLHVLTLATNGVLQVRQDVDISFARGCDDVGEILLSVRC</sequence>
<comment type="caution">
    <text evidence="1">The sequence shown here is derived from an EMBL/GenBank/DDBJ whole genome shotgun (WGS) entry which is preliminary data.</text>
</comment>
<evidence type="ECO:0000313" key="1">
    <source>
        <dbReference type="EMBL" id="KAI2389725.1"/>
    </source>
</evidence>
<organism evidence="1">
    <name type="scientific">Ophidiomyces ophidiicola</name>
    <dbReference type="NCBI Taxonomy" id="1387563"/>
    <lineage>
        <taxon>Eukaryota</taxon>
        <taxon>Fungi</taxon>
        <taxon>Dikarya</taxon>
        <taxon>Ascomycota</taxon>
        <taxon>Pezizomycotina</taxon>
        <taxon>Eurotiomycetes</taxon>
        <taxon>Eurotiomycetidae</taxon>
        <taxon>Onygenales</taxon>
        <taxon>Onygenaceae</taxon>
        <taxon>Ophidiomyces</taxon>
    </lineage>
</organism>
<dbReference type="EMBL" id="JALBCA010000022">
    <property type="protein sequence ID" value="KAI2389725.1"/>
    <property type="molecule type" value="Genomic_DNA"/>
</dbReference>